<name>A0A8S9G6X3_BRACR</name>
<dbReference type="Proteomes" id="UP000712281">
    <property type="component" value="Unassembled WGS sequence"/>
</dbReference>
<organism evidence="1 2">
    <name type="scientific">Brassica cretica</name>
    <name type="common">Mustard</name>
    <dbReference type="NCBI Taxonomy" id="69181"/>
    <lineage>
        <taxon>Eukaryota</taxon>
        <taxon>Viridiplantae</taxon>
        <taxon>Streptophyta</taxon>
        <taxon>Embryophyta</taxon>
        <taxon>Tracheophyta</taxon>
        <taxon>Spermatophyta</taxon>
        <taxon>Magnoliopsida</taxon>
        <taxon>eudicotyledons</taxon>
        <taxon>Gunneridae</taxon>
        <taxon>Pentapetalae</taxon>
        <taxon>rosids</taxon>
        <taxon>malvids</taxon>
        <taxon>Brassicales</taxon>
        <taxon>Brassicaceae</taxon>
        <taxon>Brassiceae</taxon>
        <taxon>Brassica</taxon>
    </lineage>
</organism>
<comment type="caution">
    <text evidence="1">The sequence shown here is derived from an EMBL/GenBank/DDBJ whole genome shotgun (WGS) entry which is preliminary data.</text>
</comment>
<reference evidence="1" key="1">
    <citation type="submission" date="2019-12" db="EMBL/GenBank/DDBJ databases">
        <title>Genome sequencing and annotation of Brassica cretica.</title>
        <authorList>
            <person name="Studholme D.J."/>
            <person name="Sarris P.F."/>
        </authorList>
    </citation>
    <scope>NUCLEOTIDE SEQUENCE</scope>
    <source>
        <strain evidence="1">PFS-001/15</strain>
        <tissue evidence="1">Leaf</tissue>
    </source>
</reference>
<gene>
    <name evidence="1" type="ORF">F2Q68_00030997</name>
</gene>
<protein>
    <submittedName>
        <fullName evidence="1">Uncharacterized protein</fullName>
    </submittedName>
</protein>
<dbReference type="AlphaFoldDB" id="A0A8S9G6X3"/>
<sequence>MVVIKVLEGKYSIFFSYGSTDHLGYTLVSPLLETKWENLRMEEDEPLGSFTAKLNTISSEDEDDYKDLLLNFVSLVGAKKSLLESDDDDGDELIKDTTMLKAQVNILTIDSSSSEDKENKAPESEIFLRSVKDIKQELVDENQKNLVLEDRVAKMWQAFTDEQEKARGLEHDLTENHKKDLDAEQRNQRSRSTLELMELSRSQVWKPQAYLKCPQCCDDLTHEHDRSRGTKKANICNMNEGGCPYQWKYEYQMSIMGELM</sequence>
<dbReference type="EMBL" id="QGKW02002005">
    <property type="protein sequence ID" value="KAF2540999.1"/>
    <property type="molecule type" value="Genomic_DNA"/>
</dbReference>
<evidence type="ECO:0000313" key="1">
    <source>
        <dbReference type="EMBL" id="KAF2540999.1"/>
    </source>
</evidence>
<proteinExistence type="predicted"/>
<accession>A0A8S9G6X3</accession>
<evidence type="ECO:0000313" key="2">
    <source>
        <dbReference type="Proteomes" id="UP000712281"/>
    </source>
</evidence>